<feature type="repeat" description="NHL" evidence="2">
    <location>
        <begin position="49"/>
        <end position="90"/>
    </location>
</feature>
<dbReference type="PROSITE" id="PS51125">
    <property type="entry name" value="NHL"/>
    <property type="match status" value="1"/>
</dbReference>
<dbReference type="GeneTree" id="ENSGT00960000190511"/>
<dbReference type="InterPro" id="IPR001258">
    <property type="entry name" value="NHL_repeat"/>
</dbReference>
<dbReference type="eggNOG" id="KOG2177">
    <property type="taxonomic scope" value="Eukaryota"/>
</dbReference>
<evidence type="ECO:0000256" key="1">
    <source>
        <dbReference type="ARBA" id="ARBA00022737"/>
    </source>
</evidence>
<dbReference type="Proteomes" id="UP000018468">
    <property type="component" value="Linkage group LG13"/>
</dbReference>
<dbReference type="InterPro" id="IPR011042">
    <property type="entry name" value="6-blade_b-propeller_TolB-like"/>
</dbReference>
<evidence type="ECO:0000313" key="3">
    <source>
        <dbReference type="Ensembl" id="ENSLOCP00000022196.1"/>
    </source>
</evidence>
<evidence type="ECO:0000256" key="2">
    <source>
        <dbReference type="PROSITE-ProRule" id="PRU00504"/>
    </source>
</evidence>
<dbReference type="SUPFAM" id="SSF101898">
    <property type="entry name" value="NHL repeat"/>
    <property type="match status" value="1"/>
</dbReference>
<reference evidence="3" key="2">
    <citation type="submission" date="2025-08" db="UniProtKB">
        <authorList>
            <consortium name="Ensembl"/>
        </authorList>
    </citation>
    <scope>IDENTIFICATION</scope>
</reference>
<evidence type="ECO:0008006" key="5">
    <source>
        <dbReference type="Google" id="ProtNLM"/>
    </source>
</evidence>
<accession>W5NNI7</accession>
<dbReference type="InterPro" id="IPR050952">
    <property type="entry name" value="TRIM-NHL_E3_ligases"/>
</dbReference>
<dbReference type="HOGENOM" id="CLU_2014466_0_0_1"/>
<evidence type="ECO:0000313" key="4">
    <source>
        <dbReference type="Proteomes" id="UP000018468"/>
    </source>
</evidence>
<dbReference type="InParanoid" id="W5NNI7"/>
<dbReference type="Pfam" id="PF01436">
    <property type="entry name" value="NHL"/>
    <property type="match status" value="1"/>
</dbReference>
<dbReference type="PANTHER" id="PTHR24104:SF21">
    <property type="entry name" value="TRIPARTITE MOTIF-CONTAINING PROTEIN 3"/>
    <property type="match status" value="1"/>
</dbReference>
<reference evidence="3" key="3">
    <citation type="submission" date="2025-09" db="UniProtKB">
        <authorList>
            <consortium name="Ensembl"/>
        </authorList>
    </citation>
    <scope>IDENTIFICATION</scope>
</reference>
<dbReference type="Ensembl" id="ENSLOCT00000022237.1">
    <property type="protein sequence ID" value="ENSLOCP00000022196.1"/>
    <property type="gene ID" value="ENSLOCG00000018095.1"/>
</dbReference>
<keyword evidence="1" id="KW-0677">Repeat</keyword>
<dbReference type="STRING" id="7918.ENSLOCP00000022196"/>
<dbReference type="Bgee" id="ENSLOCG00000018095">
    <property type="expression patterns" value="Expressed in larva"/>
</dbReference>
<dbReference type="Gene3D" id="2.120.10.30">
    <property type="entry name" value="TolB, C-terminal domain"/>
    <property type="match status" value="1"/>
</dbReference>
<keyword evidence="4" id="KW-1185">Reference proteome</keyword>
<reference evidence="4" key="1">
    <citation type="submission" date="2011-12" db="EMBL/GenBank/DDBJ databases">
        <title>The Draft Genome of Lepisosteus oculatus.</title>
        <authorList>
            <consortium name="The Broad Institute Genome Assembly &amp; Analysis Group"/>
            <consortium name="Computational R&amp;D Group"/>
            <consortium name="and Sequencing Platform"/>
            <person name="Di Palma F."/>
            <person name="Alfoldi J."/>
            <person name="Johnson J."/>
            <person name="Berlin A."/>
            <person name="Gnerre S."/>
            <person name="Jaffe D."/>
            <person name="MacCallum I."/>
            <person name="Young S."/>
            <person name="Walker B.J."/>
            <person name="Lander E.S."/>
            <person name="Lindblad-Toh K."/>
        </authorList>
    </citation>
    <scope>NUCLEOTIDE SEQUENCE [LARGE SCALE GENOMIC DNA]</scope>
</reference>
<dbReference type="EMBL" id="AHAT01030031">
    <property type="status" value="NOT_ANNOTATED_CDS"/>
    <property type="molecule type" value="Genomic_DNA"/>
</dbReference>
<sequence>VGPSLRLLSVRSVTGLSGPRHVCGTPDGGFAVSEECGGVKLYGPRHRLLRSLGETPAFRLGNPAGVAVDPGGNVLVADEQERSVVLFPPRGEPVAVVTEGLRKPAGLACCERGRVYVADPPDGCVKVFCYRGDRH</sequence>
<dbReference type="AlphaFoldDB" id="W5NNI7"/>
<proteinExistence type="predicted"/>
<dbReference type="OMA" id="HGAPICL"/>
<protein>
    <recommendedName>
        <fullName evidence="5">NHL repeat containing 4</fullName>
    </recommendedName>
</protein>
<organism evidence="3 4">
    <name type="scientific">Lepisosteus oculatus</name>
    <name type="common">Spotted gar</name>
    <dbReference type="NCBI Taxonomy" id="7918"/>
    <lineage>
        <taxon>Eukaryota</taxon>
        <taxon>Metazoa</taxon>
        <taxon>Chordata</taxon>
        <taxon>Craniata</taxon>
        <taxon>Vertebrata</taxon>
        <taxon>Euteleostomi</taxon>
        <taxon>Actinopterygii</taxon>
        <taxon>Neopterygii</taxon>
        <taxon>Holostei</taxon>
        <taxon>Semionotiformes</taxon>
        <taxon>Lepisosteidae</taxon>
        <taxon>Lepisosteus</taxon>
    </lineage>
</organism>
<dbReference type="PANTHER" id="PTHR24104">
    <property type="entry name" value="E3 UBIQUITIN-PROTEIN LIGASE NHLRC1-RELATED"/>
    <property type="match status" value="1"/>
</dbReference>
<name>W5NNI7_LEPOC</name>